<keyword evidence="3 6" id="KW-0106">Calcium</keyword>
<reference evidence="7" key="1">
    <citation type="submission" date="2020-10" db="EMBL/GenBank/DDBJ databases">
        <title>Chromosome-scale genome assembly of the Allis shad, Alosa alosa.</title>
        <authorList>
            <person name="Margot Z."/>
            <person name="Christophe K."/>
            <person name="Cabau C."/>
            <person name="Louis A."/>
            <person name="Berthelot C."/>
            <person name="Parey E."/>
            <person name="Roest Crollius H."/>
            <person name="Montfort J."/>
            <person name="Robinson-Rechavi M."/>
            <person name="Bucao C."/>
            <person name="Bouchez O."/>
            <person name="Gislard M."/>
            <person name="Lluch J."/>
            <person name="Milhes M."/>
            <person name="Lampietro C."/>
            <person name="Lopez Roques C."/>
            <person name="Donnadieu C."/>
            <person name="Braasch I."/>
            <person name="Desvignes T."/>
            <person name="Postlethwait J."/>
            <person name="Bobe J."/>
            <person name="Guiguen Y."/>
        </authorList>
    </citation>
    <scope>NUCLEOTIDE SEQUENCE</scope>
    <source>
        <strain evidence="7">M-15738</strain>
        <tissue evidence="7">Blood</tissue>
    </source>
</reference>
<dbReference type="GO" id="GO:0012506">
    <property type="term" value="C:vesicle membrane"/>
    <property type="evidence" value="ECO:0007669"/>
    <property type="project" value="TreeGrafter"/>
</dbReference>
<accession>A0AAV6FM44</accession>
<proteinExistence type="inferred from homology"/>
<dbReference type="FunFam" id="1.10.220.10:FF:000003">
    <property type="entry name" value="Annexin"/>
    <property type="match status" value="1"/>
</dbReference>
<dbReference type="SMART" id="SM00335">
    <property type="entry name" value="ANX"/>
    <property type="match status" value="4"/>
</dbReference>
<dbReference type="InterPro" id="IPR018502">
    <property type="entry name" value="Annexin_repeat"/>
</dbReference>
<dbReference type="AlphaFoldDB" id="A0AAV6FM44"/>
<dbReference type="FunFam" id="1.10.220.10:FF:000004">
    <property type="entry name" value="Annexin"/>
    <property type="match status" value="1"/>
</dbReference>
<keyword evidence="8" id="KW-1185">Reference proteome</keyword>
<dbReference type="GO" id="GO:0005737">
    <property type="term" value="C:cytoplasm"/>
    <property type="evidence" value="ECO:0007669"/>
    <property type="project" value="TreeGrafter"/>
</dbReference>
<dbReference type="Gene3D" id="1.10.220.10">
    <property type="entry name" value="Annexin"/>
    <property type="match status" value="4"/>
</dbReference>
<dbReference type="EMBL" id="JADWDJ010000021">
    <property type="protein sequence ID" value="KAG5263943.1"/>
    <property type="molecule type" value="Genomic_DNA"/>
</dbReference>
<keyword evidence="5 6" id="KW-0111">Calcium/phospholipid-binding</keyword>
<evidence type="ECO:0000256" key="2">
    <source>
        <dbReference type="ARBA" id="ARBA00022737"/>
    </source>
</evidence>
<dbReference type="PROSITE" id="PS00223">
    <property type="entry name" value="ANNEXIN_1"/>
    <property type="match status" value="3"/>
</dbReference>
<dbReference type="GO" id="GO:0005634">
    <property type="term" value="C:nucleus"/>
    <property type="evidence" value="ECO:0007669"/>
    <property type="project" value="TreeGrafter"/>
</dbReference>
<dbReference type="PANTHER" id="PTHR10502:SF135">
    <property type="entry name" value="ANNEXIN"/>
    <property type="match status" value="1"/>
</dbReference>
<evidence type="ECO:0000256" key="1">
    <source>
        <dbReference type="ARBA" id="ARBA00007831"/>
    </source>
</evidence>
<evidence type="ECO:0000256" key="3">
    <source>
        <dbReference type="ARBA" id="ARBA00022837"/>
    </source>
</evidence>
<name>A0AAV6FM44_9TELE</name>
<evidence type="ECO:0000313" key="7">
    <source>
        <dbReference type="EMBL" id="KAG5263943.1"/>
    </source>
</evidence>
<organism evidence="7 8">
    <name type="scientific">Alosa alosa</name>
    <name type="common">allis shad</name>
    <dbReference type="NCBI Taxonomy" id="278164"/>
    <lineage>
        <taxon>Eukaryota</taxon>
        <taxon>Metazoa</taxon>
        <taxon>Chordata</taxon>
        <taxon>Craniata</taxon>
        <taxon>Vertebrata</taxon>
        <taxon>Euteleostomi</taxon>
        <taxon>Actinopterygii</taxon>
        <taxon>Neopterygii</taxon>
        <taxon>Teleostei</taxon>
        <taxon>Clupei</taxon>
        <taxon>Clupeiformes</taxon>
        <taxon>Clupeoidei</taxon>
        <taxon>Clupeidae</taxon>
        <taxon>Alosa</taxon>
    </lineage>
</organism>
<dbReference type="PROSITE" id="PS51897">
    <property type="entry name" value="ANNEXIN_2"/>
    <property type="match status" value="4"/>
</dbReference>
<dbReference type="InterPro" id="IPR037104">
    <property type="entry name" value="Annexin_sf"/>
</dbReference>
<dbReference type="SUPFAM" id="SSF47874">
    <property type="entry name" value="Annexin"/>
    <property type="match status" value="1"/>
</dbReference>
<dbReference type="InterPro" id="IPR001464">
    <property type="entry name" value="Annexin"/>
</dbReference>
<protein>
    <recommendedName>
        <fullName evidence="6">Annexin</fullName>
    </recommendedName>
</protein>
<dbReference type="FunFam" id="1.10.220.10:FF:000002">
    <property type="entry name" value="Annexin"/>
    <property type="match status" value="1"/>
</dbReference>
<gene>
    <name evidence="7" type="ORF">AALO_G00270380</name>
</gene>
<evidence type="ECO:0000256" key="4">
    <source>
        <dbReference type="ARBA" id="ARBA00023216"/>
    </source>
</evidence>
<keyword evidence="2 6" id="KW-0677">Repeat</keyword>
<dbReference type="PANTHER" id="PTHR10502">
    <property type="entry name" value="ANNEXIN"/>
    <property type="match status" value="1"/>
</dbReference>
<comment type="similarity">
    <text evidence="1 6">Belongs to the annexin family.</text>
</comment>
<dbReference type="GO" id="GO:0001786">
    <property type="term" value="F:phosphatidylserine binding"/>
    <property type="evidence" value="ECO:0007669"/>
    <property type="project" value="TreeGrafter"/>
</dbReference>
<sequence length="316" mass="35209">MASGGSVKPFVHFNAKQDAELLYKAMKGLGTDEDTILMLLTSRSNDQRQQIKAAYKKSHGKDLVKDLKSELGGKLEDLLLALMAPPASYDANELHKAIKGTGTEDDVLIEILASRAPEEIINIIKAYKKDHGAKLEKDIMGDTSGHYQRMLVILLQANREEGVGELTVEKDAKDLYSAGEEKFGTDEDKFINILGNRSVEHLRKVFEAYRKVAGCDLEESIKEECTGNLEKVLLAVVKCIKSVPAYLAECVHDSMSRAGTDDRALIRIMVSRSEVDMLDIRAHFKRMYRQSLYTTIQEDTAGDYQKALLYLCGGND</sequence>
<evidence type="ECO:0000256" key="5">
    <source>
        <dbReference type="ARBA" id="ARBA00023302"/>
    </source>
</evidence>
<comment type="domain">
    <text evidence="6">A pair of annexin repeats may form one binding site for calcium and phospholipid.</text>
</comment>
<dbReference type="Proteomes" id="UP000823561">
    <property type="component" value="Chromosome 21"/>
</dbReference>
<dbReference type="GO" id="GO:0005886">
    <property type="term" value="C:plasma membrane"/>
    <property type="evidence" value="ECO:0007669"/>
    <property type="project" value="TreeGrafter"/>
</dbReference>
<evidence type="ECO:0000313" key="8">
    <source>
        <dbReference type="Proteomes" id="UP000823561"/>
    </source>
</evidence>
<keyword evidence="4 6" id="KW-0041">Annexin</keyword>
<comment type="caution">
    <text evidence="7">The sequence shown here is derived from an EMBL/GenBank/DDBJ whole genome shotgun (WGS) entry which is preliminary data.</text>
</comment>
<dbReference type="GO" id="GO:0005544">
    <property type="term" value="F:calcium-dependent phospholipid binding"/>
    <property type="evidence" value="ECO:0007669"/>
    <property type="project" value="UniProtKB-KW"/>
</dbReference>
<dbReference type="Pfam" id="PF00191">
    <property type="entry name" value="Annexin"/>
    <property type="match status" value="4"/>
</dbReference>
<dbReference type="FunFam" id="1.10.220.10:FF:000001">
    <property type="entry name" value="Annexin"/>
    <property type="match status" value="1"/>
</dbReference>
<dbReference type="GO" id="GO:0005509">
    <property type="term" value="F:calcium ion binding"/>
    <property type="evidence" value="ECO:0007669"/>
    <property type="project" value="InterPro"/>
</dbReference>
<dbReference type="PRINTS" id="PR00196">
    <property type="entry name" value="ANNEXIN"/>
</dbReference>
<evidence type="ECO:0000256" key="6">
    <source>
        <dbReference type="RuleBase" id="RU003540"/>
    </source>
</evidence>
<dbReference type="InterPro" id="IPR018252">
    <property type="entry name" value="Annexin_repeat_CS"/>
</dbReference>